<dbReference type="Pfam" id="PF14223">
    <property type="entry name" value="Retrotran_gag_2"/>
    <property type="match status" value="1"/>
</dbReference>
<evidence type="ECO:0000256" key="1">
    <source>
        <dbReference type="SAM" id="MobiDB-lite"/>
    </source>
</evidence>
<dbReference type="PANTHER" id="PTHR47592:SF27">
    <property type="entry name" value="OS08G0421700 PROTEIN"/>
    <property type="match status" value="1"/>
</dbReference>
<keyword evidence="5" id="KW-1185">Reference proteome</keyword>
<dbReference type="OrthoDB" id="8060515at2759"/>
<dbReference type="InterPro" id="IPR001878">
    <property type="entry name" value="Znf_CCHC"/>
</dbReference>
<feature type="non-terminal residue" evidence="4">
    <location>
        <position position="1"/>
    </location>
</feature>
<evidence type="ECO:0000259" key="2">
    <source>
        <dbReference type="Pfam" id="PF00098"/>
    </source>
</evidence>
<feature type="compositionally biased region" description="Polar residues" evidence="1">
    <location>
        <begin position="1"/>
        <end position="15"/>
    </location>
</feature>
<dbReference type="EMBL" id="AZIM01002976">
    <property type="protein sequence ID" value="ETE62968.1"/>
    <property type="molecule type" value="Genomic_DNA"/>
</dbReference>
<dbReference type="AlphaFoldDB" id="V8NMV1"/>
<accession>V8NMV1</accession>
<comment type="caution">
    <text evidence="4">The sequence shown here is derived from an EMBL/GenBank/DDBJ whole genome shotgun (WGS) entry which is preliminary data.</text>
</comment>
<feature type="domain" description="Retrovirus-related Pol polyprotein from transposon TNT 1-94-like beta-barrel" evidence="3">
    <location>
        <begin position="321"/>
        <end position="395"/>
    </location>
</feature>
<reference evidence="4 5" key="1">
    <citation type="journal article" date="2013" name="Proc. Natl. Acad. Sci. U.S.A.">
        <title>The king cobra genome reveals dynamic gene evolution and adaptation in the snake venom system.</title>
        <authorList>
            <person name="Vonk F.J."/>
            <person name="Casewell N.R."/>
            <person name="Henkel C.V."/>
            <person name="Heimberg A.M."/>
            <person name="Jansen H.J."/>
            <person name="McCleary R.J."/>
            <person name="Kerkkamp H.M."/>
            <person name="Vos R.A."/>
            <person name="Guerreiro I."/>
            <person name="Calvete J.J."/>
            <person name="Wuster W."/>
            <person name="Woods A.E."/>
            <person name="Logan J.M."/>
            <person name="Harrison R.A."/>
            <person name="Castoe T.A."/>
            <person name="de Koning A.P."/>
            <person name="Pollock D.D."/>
            <person name="Yandell M."/>
            <person name="Calderon D."/>
            <person name="Renjifo C."/>
            <person name="Currier R.B."/>
            <person name="Salgado D."/>
            <person name="Pla D."/>
            <person name="Sanz L."/>
            <person name="Hyder A.S."/>
            <person name="Ribeiro J.M."/>
            <person name="Arntzen J.W."/>
            <person name="van den Thillart G.E."/>
            <person name="Boetzer M."/>
            <person name="Pirovano W."/>
            <person name="Dirks R.P."/>
            <person name="Spaink H.P."/>
            <person name="Duboule D."/>
            <person name="McGlinn E."/>
            <person name="Kini R.M."/>
            <person name="Richardson M.K."/>
        </authorList>
    </citation>
    <scope>NUCLEOTIDE SEQUENCE</scope>
    <source>
        <tissue evidence="4">Blood</tissue>
    </source>
</reference>
<evidence type="ECO:0000313" key="4">
    <source>
        <dbReference type="EMBL" id="ETE62968.1"/>
    </source>
</evidence>
<dbReference type="GO" id="GO:0008270">
    <property type="term" value="F:zinc ion binding"/>
    <property type="evidence" value="ECO:0007669"/>
    <property type="project" value="InterPro"/>
</dbReference>
<organism evidence="4 5">
    <name type="scientific">Ophiophagus hannah</name>
    <name type="common">King cobra</name>
    <name type="synonym">Naja hannah</name>
    <dbReference type="NCBI Taxonomy" id="8665"/>
    <lineage>
        <taxon>Eukaryota</taxon>
        <taxon>Metazoa</taxon>
        <taxon>Chordata</taxon>
        <taxon>Craniata</taxon>
        <taxon>Vertebrata</taxon>
        <taxon>Euteleostomi</taxon>
        <taxon>Lepidosauria</taxon>
        <taxon>Squamata</taxon>
        <taxon>Bifurcata</taxon>
        <taxon>Unidentata</taxon>
        <taxon>Episquamata</taxon>
        <taxon>Toxicofera</taxon>
        <taxon>Serpentes</taxon>
        <taxon>Colubroidea</taxon>
        <taxon>Elapidae</taxon>
        <taxon>Elapinae</taxon>
        <taxon>Ophiophagus</taxon>
    </lineage>
</organism>
<dbReference type="Pfam" id="PF00098">
    <property type="entry name" value="zf-CCHC"/>
    <property type="match status" value="1"/>
</dbReference>
<feature type="region of interest" description="Disordered" evidence="1">
    <location>
        <begin position="1"/>
        <end position="21"/>
    </location>
</feature>
<protein>
    <submittedName>
        <fullName evidence="4">Uncharacterized protein</fullName>
    </submittedName>
</protein>
<dbReference type="Pfam" id="PF22936">
    <property type="entry name" value="Pol_BBD"/>
    <property type="match status" value="1"/>
</dbReference>
<evidence type="ECO:0000313" key="5">
    <source>
        <dbReference type="Proteomes" id="UP000018936"/>
    </source>
</evidence>
<feature type="region of interest" description="Disordered" evidence="1">
    <location>
        <begin position="286"/>
        <end position="308"/>
    </location>
</feature>
<dbReference type="PANTHER" id="PTHR47592">
    <property type="entry name" value="PBF68 PROTEIN"/>
    <property type="match status" value="1"/>
</dbReference>
<feature type="compositionally biased region" description="Basic residues" evidence="1">
    <location>
        <begin position="289"/>
        <end position="299"/>
    </location>
</feature>
<evidence type="ECO:0000259" key="3">
    <source>
        <dbReference type="Pfam" id="PF22936"/>
    </source>
</evidence>
<sequence>MRSEHAQSVSSAGERNNQRKIPALTARGIPLPFTSVESSQRYHGQGAGSIFSVPIYSAASALPNNFEKLHLDGGNFSIWNKEVQFCLLKGGTLEMVLDPPPFPWGPQEEWYHRKAYTTLLSSLDANLYPSIPDGLTAGEVWGLLYSLFNSDSLGSTTRITSEFYNTKLRFGASMAEHLGKLKALRAELVLRDYPVTEANMIAVILASLDRSWGNFIVSLEGTRKEAMTLSYLTGRLNEEDRRRRDAGEYTRATTHHTSRKHQDSEQVNALLKCFICDSEEHLKKDCPHHQGKGQRRGHGGGKGGANGNFGVNYSTPTTGLWLLDPGASSHIENLKQGFKRLRRINSSVKVANGDSALVVGEGTVSIPGLGNVKDVLHAPSIANNVLSIIKLCDDGRVEVLFRKGGGYVTRDQKVIGNVTIINGLPYFSPEGPATEDSP</sequence>
<dbReference type="Proteomes" id="UP000018936">
    <property type="component" value="Unassembled WGS sequence"/>
</dbReference>
<proteinExistence type="predicted"/>
<feature type="domain" description="CCHC-type" evidence="2">
    <location>
        <begin position="272"/>
        <end position="288"/>
    </location>
</feature>
<dbReference type="InterPro" id="IPR054722">
    <property type="entry name" value="PolX-like_BBD"/>
</dbReference>
<feature type="region of interest" description="Disordered" evidence="1">
    <location>
        <begin position="240"/>
        <end position="263"/>
    </location>
</feature>
<name>V8NMV1_OPHHA</name>
<gene>
    <name evidence="4" type="ORF">L345_11280</name>
</gene>
<dbReference type="GO" id="GO:0003676">
    <property type="term" value="F:nucleic acid binding"/>
    <property type="evidence" value="ECO:0007669"/>
    <property type="project" value="InterPro"/>
</dbReference>